<keyword evidence="3" id="KW-1185">Reference proteome</keyword>
<accession>A0A1G4JHD6</accession>
<name>A0A1G4JHD6_9SACH</name>
<dbReference type="EMBL" id="LT598448">
    <property type="protein sequence ID" value="SCU89734.1"/>
    <property type="molecule type" value="Genomic_DNA"/>
</dbReference>
<evidence type="ECO:0000313" key="3">
    <source>
        <dbReference type="Proteomes" id="UP000189911"/>
    </source>
</evidence>
<proteinExistence type="predicted"/>
<organism evidence="2 3">
    <name type="scientific">Lachancea nothofagi CBS 11611</name>
    <dbReference type="NCBI Taxonomy" id="1266666"/>
    <lineage>
        <taxon>Eukaryota</taxon>
        <taxon>Fungi</taxon>
        <taxon>Dikarya</taxon>
        <taxon>Ascomycota</taxon>
        <taxon>Saccharomycotina</taxon>
        <taxon>Saccharomycetes</taxon>
        <taxon>Saccharomycetales</taxon>
        <taxon>Saccharomycetaceae</taxon>
        <taxon>Lachancea</taxon>
    </lineage>
</organism>
<dbReference type="AlphaFoldDB" id="A0A1G4JHD6"/>
<protein>
    <submittedName>
        <fullName evidence="2">LANO_0D06194g1_1</fullName>
    </submittedName>
</protein>
<evidence type="ECO:0000256" key="1">
    <source>
        <dbReference type="SAM" id="Coils"/>
    </source>
</evidence>
<dbReference type="InterPro" id="IPR007590">
    <property type="entry name" value="Saf4/Yju2"/>
</dbReference>
<dbReference type="GO" id="GO:0071006">
    <property type="term" value="C:U2-type catalytic step 1 spliceosome"/>
    <property type="evidence" value="ECO:0007669"/>
    <property type="project" value="TreeGrafter"/>
</dbReference>
<dbReference type="PANTHER" id="PTHR12111">
    <property type="entry name" value="SPLICING FACTOR YJU2"/>
    <property type="match status" value="1"/>
</dbReference>
<dbReference type="OrthoDB" id="674963at2759"/>
<gene>
    <name evidence="2" type="ORF">LANO_0D06194G</name>
</gene>
<dbReference type="PANTHER" id="PTHR12111:SF1">
    <property type="entry name" value="SPLICING FACTOR YJU2"/>
    <property type="match status" value="1"/>
</dbReference>
<feature type="coiled-coil region" evidence="1">
    <location>
        <begin position="128"/>
        <end position="181"/>
    </location>
</feature>
<keyword evidence="1" id="KW-0175">Coiled coil</keyword>
<dbReference type="GO" id="GO:0000398">
    <property type="term" value="P:mRNA splicing, via spliceosome"/>
    <property type="evidence" value="ECO:0007669"/>
    <property type="project" value="InterPro"/>
</dbReference>
<dbReference type="Proteomes" id="UP000189911">
    <property type="component" value="Chromosome D"/>
</dbReference>
<sequence length="271" mass="31398">MSERKVINKYYPPNYNPLEAEEAARKLSKKLKTMNKDSVTIRLMTPFSMRCLKCSEFIPKSRKFNGKKELLAERYLETIKQYRLSIKCPRCNNMISFRTDPKSGDYVMEVGGVKNFVTESTKFESGKNETLDETLQRLERQQQQENDEVKKDPREDKLEQIEKRLAKMQQEQEDYENLESLRRGNIAKMKRAAALRENLRLADEEKNTGDAKRAEEAFQKYRDASAVGFNVLEPSQPEASAPLAATTIPQKIRMKKKTKSNSLGIVRKNKS</sequence>
<evidence type="ECO:0000313" key="2">
    <source>
        <dbReference type="EMBL" id="SCU89734.1"/>
    </source>
</evidence>
<dbReference type="Pfam" id="PF04502">
    <property type="entry name" value="Saf4_Yju2"/>
    <property type="match status" value="1"/>
</dbReference>
<reference evidence="3" key="1">
    <citation type="submission" date="2016-03" db="EMBL/GenBank/DDBJ databases">
        <authorList>
            <person name="Devillers Hugo."/>
        </authorList>
    </citation>
    <scope>NUCLEOTIDE SEQUENCE [LARGE SCALE GENOMIC DNA]</scope>
</reference>